<comment type="caution">
    <text evidence="1">The sequence shown here is derived from an EMBL/GenBank/DDBJ whole genome shotgun (WGS) entry which is preliminary data.</text>
</comment>
<name>A0A3M9XKE0_9HYPH</name>
<dbReference type="AlphaFoldDB" id="A0A3M9XKE0"/>
<keyword evidence="2" id="KW-1185">Reference proteome</keyword>
<reference evidence="1 2" key="1">
    <citation type="submission" date="2018-08" db="EMBL/GenBank/DDBJ databases">
        <title>Genome sequence of Methylocystis hirsuta CSC1, a methanotroph able to accumulate PHAs.</title>
        <authorList>
            <person name="Bordel S."/>
            <person name="Rodriguez E."/>
            <person name="Gancedo J."/>
            <person name="Munoz R."/>
        </authorList>
    </citation>
    <scope>NUCLEOTIDE SEQUENCE [LARGE SCALE GENOMIC DNA]</scope>
    <source>
        <strain evidence="1 2">CSC1</strain>
    </source>
</reference>
<proteinExistence type="predicted"/>
<protein>
    <recommendedName>
        <fullName evidence="3">HEPN domain-containing protein</fullName>
    </recommendedName>
</protein>
<evidence type="ECO:0008006" key="3">
    <source>
        <dbReference type="Google" id="ProtNLM"/>
    </source>
</evidence>
<accession>A0A3M9XKE0</accession>
<gene>
    <name evidence="1" type="ORF">D1O30_00815</name>
</gene>
<evidence type="ECO:0000313" key="1">
    <source>
        <dbReference type="EMBL" id="RNJ48381.1"/>
    </source>
</evidence>
<dbReference type="EMBL" id="QWDD01000001">
    <property type="protein sequence ID" value="RNJ48381.1"/>
    <property type="molecule type" value="Genomic_DNA"/>
</dbReference>
<evidence type="ECO:0000313" key="2">
    <source>
        <dbReference type="Proteomes" id="UP000268623"/>
    </source>
</evidence>
<sequence length="140" mass="15253">MVPMFPQLSSGSTALDYLSLARQYQAAAIQLSGYINGGQINWPAYMLVFHGCELALKAYSLRHAPAVHLPKHSLKNLYAIASAHGFSLSSDSIAALDVLEDMHADHWPRYPDNRSGRVLDVEALAGDLLESLIRAVSASF</sequence>
<dbReference type="Proteomes" id="UP000268623">
    <property type="component" value="Unassembled WGS sequence"/>
</dbReference>
<organism evidence="1 2">
    <name type="scientific">Methylocystis hirsuta</name>
    <dbReference type="NCBI Taxonomy" id="369798"/>
    <lineage>
        <taxon>Bacteria</taxon>
        <taxon>Pseudomonadati</taxon>
        <taxon>Pseudomonadota</taxon>
        <taxon>Alphaproteobacteria</taxon>
        <taxon>Hyphomicrobiales</taxon>
        <taxon>Methylocystaceae</taxon>
        <taxon>Methylocystis</taxon>
    </lineage>
</organism>